<dbReference type="AlphaFoldDB" id="K9UK68"/>
<dbReference type="Gene3D" id="1.10.287.130">
    <property type="match status" value="1"/>
</dbReference>
<name>K9UK68_CHAP6</name>
<dbReference type="InterPro" id="IPR029016">
    <property type="entry name" value="GAF-like_dom_sf"/>
</dbReference>
<dbReference type="Gene3D" id="3.30.565.10">
    <property type="entry name" value="Histidine kinase-like ATPase, C-terminal domain"/>
    <property type="match status" value="1"/>
</dbReference>
<dbReference type="Pfam" id="PF01590">
    <property type="entry name" value="GAF"/>
    <property type="match status" value="1"/>
</dbReference>
<dbReference type="SUPFAM" id="SSF47384">
    <property type="entry name" value="Homodimeric domain of signal transducing histidine kinase"/>
    <property type="match status" value="1"/>
</dbReference>
<dbReference type="eggNOG" id="COG2203">
    <property type="taxonomic scope" value="Bacteria"/>
</dbReference>
<evidence type="ECO:0000259" key="7">
    <source>
        <dbReference type="SMART" id="SM00065"/>
    </source>
</evidence>
<dbReference type="KEGG" id="cmp:Cha6605_3846"/>
<dbReference type="EC" id="2.7.13.3" evidence="2"/>
<dbReference type="HOGENOM" id="CLU_570893_0_0_3"/>
<dbReference type="InterPro" id="IPR003661">
    <property type="entry name" value="HisK_dim/P_dom"/>
</dbReference>
<dbReference type="InterPro" id="IPR036097">
    <property type="entry name" value="HisK_dim/P_sf"/>
</dbReference>
<dbReference type="CDD" id="cd00082">
    <property type="entry name" value="HisKA"/>
    <property type="match status" value="1"/>
</dbReference>
<feature type="region of interest" description="Disordered" evidence="6">
    <location>
        <begin position="210"/>
        <end position="230"/>
    </location>
</feature>
<dbReference type="Gene3D" id="3.30.450.40">
    <property type="match status" value="1"/>
</dbReference>
<dbReference type="EMBL" id="CP003600">
    <property type="protein sequence ID" value="AFY94816.1"/>
    <property type="molecule type" value="Genomic_DNA"/>
</dbReference>
<evidence type="ECO:0000313" key="10">
    <source>
        <dbReference type="Proteomes" id="UP000010366"/>
    </source>
</evidence>
<dbReference type="GO" id="GO:0000155">
    <property type="term" value="F:phosphorelay sensor kinase activity"/>
    <property type="evidence" value="ECO:0007669"/>
    <property type="project" value="InterPro"/>
</dbReference>
<dbReference type="PANTHER" id="PTHR43711">
    <property type="entry name" value="TWO-COMPONENT HISTIDINE KINASE"/>
    <property type="match status" value="1"/>
</dbReference>
<reference evidence="9 10" key="1">
    <citation type="submission" date="2012-05" db="EMBL/GenBank/DDBJ databases">
        <title>Finished chromosome of genome of Chamaesiphon sp. PCC 6605.</title>
        <authorList>
            <consortium name="US DOE Joint Genome Institute"/>
            <person name="Gugger M."/>
            <person name="Coursin T."/>
            <person name="Rippka R."/>
            <person name="Tandeau De Marsac N."/>
            <person name="Huntemann M."/>
            <person name="Wei C.-L."/>
            <person name="Han J."/>
            <person name="Detter J.C."/>
            <person name="Han C."/>
            <person name="Tapia R."/>
            <person name="Chen A."/>
            <person name="Kyrpides N."/>
            <person name="Mavromatis K."/>
            <person name="Markowitz V."/>
            <person name="Szeto E."/>
            <person name="Ivanova N."/>
            <person name="Pagani I."/>
            <person name="Pati A."/>
            <person name="Goodwin L."/>
            <person name="Nordberg H.P."/>
            <person name="Cantor M.N."/>
            <person name="Hua S.X."/>
            <person name="Woyke T."/>
            <person name="Kerfeld C.A."/>
        </authorList>
    </citation>
    <scope>NUCLEOTIDE SEQUENCE [LARGE SCALE GENOMIC DNA]</scope>
    <source>
        <strain evidence="10">ATCC 27169 / PCC 6605</strain>
    </source>
</reference>
<dbReference type="InterPro" id="IPR050736">
    <property type="entry name" value="Sensor_HK_Regulatory"/>
</dbReference>
<keyword evidence="5" id="KW-0902">Two-component regulatory system</keyword>
<dbReference type="Proteomes" id="UP000010366">
    <property type="component" value="Chromosome"/>
</dbReference>
<dbReference type="SUPFAM" id="SSF55781">
    <property type="entry name" value="GAF domain-like"/>
    <property type="match status" value="1"/>
</dbReference>
<dbReference type="InterPro" id="IPR036890">
    <property type="entry name" value="HATPase_C_sf"/>
</dbReference>
<keyword evidence="10" id="KW-1185">Reference proteome</keyword>
<dbReference type="SMART" id="SM00388">
    <property type="entry name" value="HisKA"/>
    <property type="match status" value="1"/>
</dbReference>
<evidence type="ECO:0000256" key="2">
    <source>
        <dbReference type="ARBA" id="ARBA00012438"/>
    </source>
</evidence>
<gene>
    <name evidence="9" type="ORF">Cha6605_3846</name>
</gene>
<dbReference type="Pfam" id="PF00512">
    <property type="entry name" value="HisKA"/>
    <property type="match status" value="1"/>
</dbReference>
<evidence type="ECO:0000256" key="6">
    <source>
        <dbReference type="SAM" id="MobiDB-lite"/>
    </source>
</evidence>
<proteinExistence type="predicted"/>
<keyword evidence="4 9" id="KW-0418">Kinase</keyword>
<sequence length="507" mass="55680">MLNSEQDLDINPDRQIARSRSLQSPPIVTELSIEQSQVPIFAEATAQVARLTDAPVAILTAIAGSGDRIASVYGLERLILPTKPNLISELAGLEYCHDRIFASQLSLSIVNFQQHPQLSQSSLCRRHELQSYLGVPIITAARDCLGTISILDFKPRQFSDRDIELLQLVSRLVASEFERKLLSQAQLERRLGNLHEQAKIGFDDPAVATEHNQSQVAKNAPQPAPASCLSDKKRASKLIPTTAANCRLEPPQAQTQIQSKLLAHLAQELRTPLTSVLGMASVLQQEIYGPLSSKQKDYLGIIHHSGRQLVTIVDEISQLGGCDATTRQLTLKSVDLEMLCQLAIQSLESIATKKQQQIKLDLADNYSLANSQPDESATPPIRVWLLDKDKVRQIVYYLCLSLIHVSGIDRHISIQFATMPDGVEIQIATDDPNAILPNADLSAQLTFDTSQSIEIDRHDLTDTKLGWDLRISLGLSLSHTLAASHGGKIQSLSDGCGYCLILPLIVN</sequence>
<comment type="catalytic activity">
    <reaction evidence="1">
        <text>ATP + protein L-histidine = ADP + protein N-phospho-L-histidine.</text>
        <dbReference type="EC" id="2.7.13.3"/>
    </reaction>
</comment>
<evidence type="ECO:0000256" key="3">
    <source>
        <dbReference type="ARBA" id="ARBA00022679"/>
    </source>
</evidence>
<organism evidence="9 10">
    <name type="scientific">Chamaesiphon minutus (strain ATCC 27169 / PCC 6605)</name>
    <dbReference type="NCBI Taxonomy" id="1173020"/>
    <lineage>
        <taxon>Bacteria</taxon>
        <taxon>Bacillati</taxon>
        <taxon>Cyanobacteriota</taxon>
        <taxon>Cyanophyceae</taxon>
        <taxon>Gomontiellales</taxon>
        <taxon>Chamaesiphonaceae</taxon>
        <taxon>Chamaesiphon</taxon>
    </lineage>
</organism>
<evidence type="ECO:0000259" key="8">
    <source>
        <dbReference type="SMART" id="SM00388"/>
    </source>
</evidence>
<evidence type="ECO:0000313" key="9">
    <source>
        <dbReference type="EMBL" id="AFY94816.1"/>
    </source>
</evidence>
<protein>
    <recommendedName>
        <fullName evidence="2">histidine kinase</fullName>
        <ecNumber evidence="2">2.7.13.3</ecNumber>
    </recommendedName>
</protein>
<dbReference type="SMART" id="SM00065">
    <property type="entry name" value="GAF"/>
    <property type="match status" value="1"/>
</dbReference>
<evidence type="ECO:0000256" key="4">
    <source>
        <dbReference type="ARBA" id="ARBA00022777"/>
    </source>
</evidence>
<dbReference type="PANTHER" id="PTHR43711:SF26">
    <property type="entry name" value="SENSOR HISTIDINE KINASE RCSC"/>
    <property type="match status" value="1"/>
</dbReference>
<feature type="domain" description="GAF" evidence="7">
    <location>
        <begin position="19"/>
        <end position="187"/>
    </location>
</feature>
<evidence type="ECO:0000256" key="1">
    <source>
        <dbReference type="ARBA" id="ARBA00000085"/>
    </source>
</evidence>
<feature type="domain" description="Signal transduction histidine kinase dimerisation/phosphoacceptor" evidence="8">
    <location>
        <begin position="257"/>
        <end position="322"/>
    </location>
</feature>
<dbReference type="STRING" id="1173020.Cha6605_3846"/>
<accession>K9UK68</accession>
<dbReference type="eggNOG" id="COG0642">
    <property type="taxonomic scope" value="Bacteria"/>
</dbReference>
<keyword evidence="3" id="KW-0808">Transferase</keyword>
<dbReference type="InterPro" id="IPR003018">
    <property type="entry name" value="GAF"/>
</dbReference>
<evidence type="ECO:0000256" key="5">
    <source>
        <dbReference type="ARBA" id="ARBA00023012"/>
    </source>
</evidence>